<dbReference type="InterPro" id="IPR036046">
    <property type="entry name" value="Acylphosphatase-like_dom_sf"/>
</dbReference>
<accession>A0ABR5IL80</accession>
<protein>
    <recommendedName>
        <fullName evidence="2">BLUF domain-containing protein</fullName>
    </recommendedName>
</protein>
<keyword evidence="1" id="KW-0812">Transmembrane</keyword>
<comment type="caution">
    <text evidence="3">The sequence shown here is derived from an EMBL/GenBank/DDBJ whole genome shotgun (WGS) entry which is preliminary data.</text>
</comment>
<proteinExistence type="predicted"/>
<dbReference type="SUPFAM" id="SSF54975">
    <property type="entry name" value="Acylphosphatase/BLUF domain-like"/>
    <property type="match status" value="1"/>
</dbReference>
<keyword evidence="4" id="KW-1185">Reference proteome</keyword>
<evidence type="ECO:0000259" key="2">
    <source>
        <dbReference type="PROSITE" id="PS50925"/>
    </source>
</evidence>
<keyword evidence="1" id="KW-1133">Transmembrane helix</keyword>
<dbReference type="Pfam" id="PF04940">
    <property type="entry name" value="BLUF"/>
    <property type="match status" value="1"/>
</dbReference>
<evidence type="ECO:0000313" key="4">
    <source>
        <dbReference type="Proteomes" id="UP000053900"/>
    </source>
</evidence>
<dbReference type="PROSITE" id="PS50925">
    <property type="entry name" value="BLUF"/>
    <property type="match status" value="1"/>
</dbReference>
<gene>
    <name evidence="3" type="ORF">AFK20_07760</name>
</gene>
<evidence type="ECO:0000313" key="3">
    <source>
        <dbReference type="EMBL" id="KND21831.1"/>
    </source>
</evidence>
<dbReference type="EMBL" id="LGSW01000005">
    <property type="protein sequence ID" value="KND21831.1"/>
    <property type="molecule type" value="Genomic_DNA"/>
</dbReference>
<dbReference type="SMART" id="SM01034">
    <property type="entry name" value="BLUF"/>
    <property type="match status" value="1"/>
</dbReference>
<dbReference type="InterPro" id="IPR007024">
    <property type="entry name" value="BLUF_domain"/>
</dbReference>
<sequence length="217" mass="25280">MSVFYLIYTSKITLQASLHNMTLIDIYRQAAARNTQANVNSVLFFKQGNFLQYMEGSERTITQLFDKIKADKRHKNIHVIEQGQAPNRLFGHWKMHCINLDNVNDMDDVDDISPLLGYFETAQFDSASVPRLLADVENYYRSGKWQRHQHTNFDKGSYSHAKLRRLGFKHRYFLWIQLGFLLVFLLLMIYWVLQNRVHLAALNHPLSALTGFLAAAL</sequence>
<keyword evidence="1" id="KW-0472">Membrane</keyword>
<evidence type="ECO:0000256" key="1">
    <source>
        <dbReference type="SAM" id="Phobius"/>
    </source>
</evidence>
<dbReference type="Proteomes" id="UP000053900">
    <property type="component" value="Unassembled WGS sequence"/>
</dbReference>
<dbReference type="Gene3D" id="3.30.70.100">
    <property type="match status" value="1"/>
</dbReference>
<name>A0ABR5IL80_9HYPH</name>
<feature type="domain" description="BLUF" evidence="2">
    <location>
        <begin position="3"/>
        <end position="96"/>
    </location>
</feature>
<feature type="transmembrane region" description="Helical" evidence="1">
    <location>
        <begin position="172"/>
        <end position="193"/>
    </location>
</feature>
<organism evidence="3 4">
    <name type="scientific">Enhydrobacter aerosaccus</name>
    <dbReference type="NCBI Taxonomy" id="225324"/>
    <lineage>
        <taxon>Bacteria</taxon>
        <taxon>Pseudomonadati</taxon>
        <taxon>Pseudomonadota</taxon>
        <taxon>Alphaproteobacteria</taxon>
        <taxon>Hyphomicrobiales</taxon>
        <taxon>Enhydrobacter</taxon>
    </lineage>
</organism>
<reference evidence="3 4" key="1">
    <citation type="submission" date="2015-07" db="EMBL/GenBank/DDBJ databases">
        <title>Draft genome of Enhydrobacter aerosaccus.</title>
        <authorList>
            <person name="Wang X."/>
        </authorList>
    </citation>
    <scope>NUCLEOTIDE SEQUENCE [LARGE SCALE GENOMIC DNA]</scope>
    <source>
        <strain evidence="3 4">CGMCC9176</strain>
    </source>
</reference>